<proteinExistence type="predicted"/>
<protein>
    <submittedName>
        <fullName evidence="1">Uncharacterized protein</fullName>
    </submittedName>
</protein>
<reference evidence="1 2" key="1">
    <citation type="journal article" date="2024" name="J Genomics">
        <title>Draft genome sequencing and assembly of Favolaschia claudopus CIRM-BRFM 2984 isolated from oak limbs.</title>
        <authorList>
            <person name="Navarro D."/>
            <person name="Drula E."/>
            <person name="Chaduli D."/>
            <person name="Cazenave R."/>
            <person name="Ahrendt S."/>
            <person name="Wang J."/>
            <person name="Lipzen A."/>
            <person name="Daum C."/>
            <person name="Barry K."/>
            <person name="Grigoriev I.V."/>
            <person name="Favel A."/>
            <person name="Rosso M.N."/>
            <person name="Martin F."/>
        </authorList>
    </citation>
    <scope>NUCLEOTIDE SEQUENCE [LARGE SCALE GENOMIC DNA]</scope>
    <source>
        <strain evidence="1 2">CIRM-BRFM 2984</strain>
    </source>
</reference>
<dbReference type="AlphaFoldDB" id="A0AAW0A4W3"/>
<dbReference type="EMBL" id="JAWWNJ010000084">
    <property type="protein sequence ID" value="KAK7001072.1"/>
    <property type="molecule type" value="Genomic_DNA"/>
</dbReference>
<evidence type="ECO:0000313" key="1">
    <source>
        <dbReference type="EMBL" id="KAK7001072.1"/>
    </source>
</evidence>
<dbReference type="Proteomes" id="UP001362999">
    <property type="component" value="Unassembled WGS sequence"/>
</dbReference>
<sequence length="203" mass="22854">MNVSVSLCMILPDFVHPARKIPKQPIVFANRILTSLSLLSLPITSETINSYLQAVRIRVSTLRSSNSASNSEDRHCYENGDCTKIQEVVARGDLKRGERGTVEWPDGRLLRRFGNQNETLIDAYNRQRQNVLLLQLSLANPHRTRTFVAAAFFKIGVFPQIGKCWGPVQALGTVSESDGMRPDVAVISGLRRWSELRIFVFLE</sequence>
<accession>A0AAW0A4W3</accession>
<gene>
    <name evidence="1" type="ORF">R3P38DRAFT_2796110</name>
</gene>
<keyword evidence="2" id="KW-1185">Reference proteome</keyword>
<evidence type="ECO:0000313" key="2">
    <source>
        <dbReference type="Proteomes" id="UP001362999"/>
    </source>
</evidence>
<name>A0AAW0A4W3_9AGAR</name>
<organism evidence="1 2">
    <name type="scientific">Favolaschia claudopus</name>
    <dbReference type="NCBI Taxonomy" id="2862362"/>
    <lineage>
        <taxon>Eukaryota</taxon>
        <taxon>Fungi</taxon>
        <taxon>Dikarya</taxon>
        <taxon>Basidiomycota</taxon>
        <taxon>Agaricomycotina</taxon>
        <taxon>Agaricomycetes</taxon>
        <taxon>Agaricomycetidae</taxon>
        <taxon>Agaricales</taxon>
        <taxon>Marasmiineae</taxon>
        <taxon>Mycenaceae</taxon>
        <taxon>Favolaschia</taxon>
    </lineage>
</organism>
<comment type="caution">
    <text evidence="1">The sequence shown here is derived from an EMBL/GenBank/DDBJ whole genome shotgun (WGS) entry which is preliminary data.</text>
</comment>